<dbReference type="EMBL" id="GBXM01016170">
    <property type="protein sequence ID" value="JAH92407.1"/>
    <property type="molecule type" value="Transcribed_RNA"/>
</dbReference>
<reference evidence="1" key="1">
    <citation type="submission" date="2014-11" db="EMBL/GenBank/DDBJ databases">
        <authorList>
            <person name="Amaro Gonzalez C."/>
        </authorList>
    </citation>
    <scope>NUCLEOTIDE SEQUENCE</scope>
</reference>
<organism evidence="1">
    <name type="scientific">Anguilla anguilla</name>
    <name type="common">European freshwater eel</name>
    <name type="synonym">Muraena anguilla</name>
    <dbReference type="NCBI Taxonomy" id="7936"/>
    <lineage>
        <taxon>Eukaryota</taxon>
        <taxon>Metazoa</taxon>
        <taxon>Chordata</taxon>
        <taxon>Craniata</taxon>
        <taxon>Vertebrata</taxon>
        <taxon>Euteleostomi</taxon>
        <taxon>Actinopterygii</taxon>
        <taxon>Neopterygii</taxon>
        <taxon>Teleostei</taxon>
        <taxon>Anguilliformes</taxon>
        <taxon>Anguillidae</taxon>
        <taxon>Anguilla</taxon>
    </lineage>
</organism>
<dbReference type="AlphaFoldDB" id="A0A0E9WPX4"/>
<accession>A0A0E9WPX4</accession>
<evidence type="ECO:0000313" key="1">
    <source>
        <dbReference type="EMBL" id="JAH92407.1"/>
    </source>
</evidence>
<sequence>MVVHICDMVYAKVICVVRKELEEVGGKSLKDCVFKELSGFSKDEFLSSQTAKRMEGQIRKAYLLHDSMVLSFCDACILWCLHSELRNG</sequence>
<proteinExistence type="predicted"/>
<protein>
    <submittedName>
        <fullName evidence="1">Uncharacterized protein</fullName>
    </submittedName>
</protein>
<reference evidence="1" key="2">
    <citation type="journal article" date="2015" name="Fish Shellfish Immunol.">
        <title>Early steps in the European eel (Anguilla anguilla)-Vibrio vulnificus interaction in the gills: Role of the RtxA13 toxin.</title>
        <authorList>
            <person name="Callol A."/>
            <person name="Pajuelo D."/>
            <person name="Ebbesson L."/>
            <person name="Teles M."/>
            <person name="MacKenzie S."/>
            <person name="Amaro C."/>
        </authorList>
    </citation>
    <scope>NUCLEOTIDE SEQUENCE</scope>
</reference>
<name>A0A0E9WPX4_ANGAN</name>